<protein>
    <recommendedName>
        <fullName evidence="3">4-phosphopantetheinyl transferase EntD</fullName>
    </recommendedName>
</protein>
<name>A0AAN3MBN1_ECOLX</name>
<proteinExistence type="predicted"/>
<evidence type="ECO:0000313" key="2">
    <source>
        <dbReference type="Proteomes" id="UP000005056"/>
    </source>
</evidence>
<dbReference type="EMBL" id="ADWQ01000006">
    <property type="protein sequence ID" value="EFU36296.1"/>
    <property type="molecule type" value="Genomic_DNA"/>
</dbReference>
<evidence type="ECO:0008006" key="3">
    <source>
        <dbReference type="Google" id="ProtNLM"/>
    </source>
</evidence>
<dbReference type="Proteomes" id="UP000005056">
    <property type="component" value="Unassembled WGS sequence"/>
</dbReference>
<organism evidence="1 2">
    <name type="scientific">Escherichia coli MS 85-1</name>
    <dbReference type="NCBI Taxonomy" id="679202"/>
    <lineage>
        <taxon>Bacteria</taxon>
        <taxon>Pseudomonadati</taxon>
        <taxon>Pseudomonadota</taxon>
        <taxon>Gammaproteobacteria</taxon>
        <taxon>Enterobacterales</taxon>
        <taxon>Enterobacteriaceae</taxon>
        <taxon>Escherichia</taxon>
    </lineage>
</organism>
<dbReference type="AlphaFoldDB" id="A0AAN3MBN1"/>
<comment type="caution">
    <text evidence="1">The sequence shown here is derived from an EMBL/GenBank/DDBJ whole genome shotgun (WGS) entry which is preliminary data.</text>
</comment>
<evidence type="ECO:0000313" key="1">
    <source>
        <dbReference type="EMBL" id="EFU36296.1"/>
    </source>
</evidence>
<accession>A0AAN3MBN1</accession>
<reference evidence="1 2" key="1">
    <citation type="submission" date="2010-09" db="EMBL/GenBank/DDBJ databases">
        <authorList>
            <person name="Weinstock G."/>
            <person name="Sodergren E."/>
            <person name="Clifton S."/>
            <person name="Fulton L."/>
            <person name="Fulton B."/>
            <person name="Courtney L."/>
            <person name="Fronick C."/>
            <person name="Harrison M."/>
            <person name="Strong C."/>
            <person name="Farmer C."/>
            <person name="Delahaunty K."/>
            <person name="Markovic C."/>
            <person name="Hall O."/>
            <person name="Minx P."/>
            <person name="Tomlinson C."/>
            <person name="Mitreva M."/>
            <person name="Hou S."/>
            <person name="Chen J."/>
            <person name="Wollam A."/>
            <person name="Pepin K.H."/>
            <person name="Johnson M."/>
            <person name="Bhonagiri V."/>
            <person name="Zhang X."/>
            <person name="Suruliraj S."/>
            <person name="Warren W."/>
            <person name="Chinwalla A."/>
            <person name="Mardis E.R."/>
            <person name="Wilson R.K."/>
        </authorList>
    </citation>
    <scope>NUCLEOTIDE SEQUENCE [LARGE SCALE GENOMIC DNA]</scope>
    <source>
        <strain evidence="1 2">MS 85-1</strain>
    </source>
</reference>
<sequence>MTVGFIFIAKMHTVHARCGVNALSGLHNLEKSIYCTLFVGLISVAHQAI</sequence>
<dbReference type="AntiFam" id="ANF00065">
    <property type="entry name" value="Translation of REP sequence"/>
</dbReference>
<gene>
    <name evidence="1" type="ORF">HMPREF9350_01967</name>
</gene>